<gene>
    <name evidence="1" type="ORF">ARMGADRAFT_1028428</name>
</gene>
<dbReference type="EMBL" id="KZ293651">
    <property type="protein sequence ID" value="PBK96251.1"/>
    <property type="molecule type" value="Genomic_DNA"/>
</dbReference>
<evidence type="ECO:0000313" key="2">
    <source>
        <dbReference type="Proteomes" id="UP000217790"/>
    </source>
</evidence>
<reference evidence="2" key="1">
    <citation type="journal article" date="2017" name="Nat. Ecol. Evol.">
        <title>Genome expansion and lineage-specific genetic innovations in the forest pathogenic fungi Armillaria.</title>
        <authorList>
            <person name="Sipos G."/>
            <person name="Prasanna A.N."/>
            <person name="Walter M.C."/>
            <person name="O'Connor E."/>
            <person name="Balint B."/>
            <person name="Krizsan K."/>
            <person name="Kiss B."/>
            <person name="Hess J."/>
            <person name="Varga T."/>
            <person name="Slot J."/>
            <person name="Riley R."/>
            <person name="Boka B."/>
            <person name="Rigling D."/>
            <person name="Barry K."/>
            <person name="Lee J."/>
            <person name="Mihaltcheva S."/>
            <person name="LaButti K."/>
            <person name="Lipzen A."/>
            <person name="Waldron R."/>
            <person name="Moloney N.M."/>
            <person name="Sperisen C."/>
            <person name="Kredics L."/>
            <person name="Vagvoelgyi C."/>
            <person name="Patrignani A."/>
            <person name="Fitzpatrick D."/>
            <person name="Nagy I."/>
            <person name="Doyle S."/>
            <person name="Anderson J.B."/>
            <person name="Grigoriev I.V."/>
            <person name="Gueldener U."/>
            <person name="Muensterkoetter M."/>
            <person name="Nagy L.G."/>
        </authorList>
    </citation>
    <scope>NUCLEOTIDE SEQUENCE [LARGE SCALE GENOMIC DNA]</scope>
    <source>
        <strain evidence="2">Ar21-2</strain>
    </source>
</reference>
<proteinExistence type="predicted"/>
<dbReference type="InParanoid" id="A0A2H3DLY5"/>
<name>A0A2H3DLY5_ARMGA</name>
<evidence type="ECO:0000313" key="1">
    <source>
        <dbReference type="EMBL" id="PBK96251.1"/>
    </source>
</evidence>
<accession>A0A2H3DLY5</accession>
<dbReference type="Proteomes" id="UP000217790">
    <property type="component" value="Unassembled WGS sequence"/>
</dbReference>
<dbReference type="OrthoDB" id="2691355at2759"/>
<dbReference type="AlphaFoldDB" id="A0A2H3DLY5"/>
<sequence>MTLSHCRCDMRHISKLLEAIDKKRLAIEKGTIIRSQNSDSKACQLARFTEASAIETDLITSSPGHDKQCFVPWKNTKEEAVLNIQGILVEAAILPIIGGHQNKCDRIFQWIKIIAPANNKQFIKAVQAIQNICDFMARGGICAENKLMNHAMFNNDETIIPDQIIDGEGLLKECIEHGAHVYTEDNVVQSTNTIHPGTVKVGDIVDIGVSFRLQCLGQETKFQIHLDSITVINRQGAEILALLRNTTVRKTPSVRDCRPLKKRHLFLDNTTHVAKDATEGSRGVK</sequence>
<organism evidence="1 2">
    <name type="scientific">Armillaria gallica</name>
    <name type="common">Bulbous honey fungus</name>
    <name type="synonym">Armillaria bulbosa</name>
    <dbReference type="NCBI Taxonomy" id="47427"/>
    <lineage>
        <taxon>Eukaryota</taxon>
        <taxon>Fungi</taxon>
        <taxon>Dikarya</taxon>
        <taxon>Basidiomycota</taxon>
        <taxon>Agaricomycotina</taxon>
        <taxon>Agaricomycetes</taxon>
        <taxon>Agaricomycetidae</taxon>
        <taxon>Agaricales</taxon>
        <taxon>Marasmiineae</taxon>
        <taxon>Physalacriaceae</taxon>
        <taxon>Armillaria</taxon>
    </lineage>
</organism>
<keyword evidence="2" id="KW-1185">Reference proteome</keyword>
<protein>
    <submittedName>
        <fullName evidence="1">Uncharacterized protein</fullName>
    </submittedName>
</protein>